<dbReference type="OrthoDB" id="5432576at2"/>
<accession>A0A1I7F617</accession>
<dbReference type="Proteomes" id="UP000183656">
    <property type="component" value="Unassembled WGS sequence"/>
</dbReference>
<dbReference type="AlphaFoldDB" id="A0A1I7F617"/>
<proteinExistence type="predicted"/>
<gene>
    <name evidence="1" type="ORF">SAMN04489707_1001195</name>
</gene>
<evidence type="ECO:0000313" key="2">
    <source>
        <dbReference type="Proteomes" id="UP000183656"/>
    </source>
</evidence>
<organism evidence="1 2">
    <name type="scientific">Paenacidovorax caeni</name>
    <dbReference type="NCBI Taxonomy" id="343013"/>
    <lineage>
        <taxon>Bacteria</taxon>
        <taxon>Pseudomonadati</taxon>
        <taxon>Pseudomonadota</taxon>
        <taxon>Betaproteobacteria</taxon>
        <taxon>Burkholderiales</taxon>
        <taxon>Comamonadaceae</taxon>
        <taxon>Paenacidovorax</taxon>
    </lineage>
</organism>
<dbReference type="STRING" id="343013.SAMN04489707_1001195"/>
<dbReference type="RefSeq" id="WP_054255436.1">
    <property type="nucleotide sequence ID" value="NZ_CYIG01000007.1"/>
</dbReference>
<keyword evidence="2" id="KW-1185">Reference proteome</keyword>
<sequence>MITLARAGEVLTLSDRLLWTDEYAWTPVVTAQKWGTHGALIVHVGKRKAGRPITLDGRDSRAWIERAQCDQLNAWAALPGAEFSLVVRGQARTVLFLEFTADPIWRLEDSEINGQTVYVPLFKFLEV</sequence>
<dbReference type="EMBL" id="FPBX01000001">
    <property type="protein sequence ID" value="SFU31580.1"/>
    <property type="molecule type" value="Genomic_DNA"/>
</dbReference>
<name>A0A1I7F617_9BURK</name>
<protein>
    <submittedName>
        <fullName evidence="1">Uncharacterized protein</fullName>
    </submittedName>
</protein>
<evidence type="ECO:0000313" key="1">
    <source>
        <dbReference type="EMBL" id="SFU31580.1"/>
    </source>
</evidence>
<reference evidence="1 2" key="1">
    <citation type="submission" date="2016-10" db="EMBL/GenBank/DDBJ databases">
        <authorList>
            <person name="de Groot N.N."/>
        </authorList>
    </citation>
    <scope>NUCLEOTIDE SEQUENCE [LARGE SCALE GENOMIC DNA]</scope>
    <source>
        <strain evidence="1 2">R-24608</strain>
    </source>
</reference>